<dbReference type="AlphaFoldDB" id="A0A1Y3BQ41"/>
<name>A0A1Y3BQ41_EURMA</name>
<evidence type="ECO:0000313" key="2">
    <source>
        <dbReference type="Proteomes" id="UP000194236"/>
    </source>
</evidence>
<comment type="caution">
    <text evidence="1">The sequence shown here is derived from an EMBL/GenBank/DDBJ whole genome shotgun (WGS) entry which is preliminary data.</text>
</comment>
<gene>
    <name evidence="1" type="ORF">BLA29_007953</name>
</gene>
<keyword evidence="2" id="KW-1185">Reference proteome</keyword>
<evidence type="ECO:0000313" key="1">
    <source>
        <dbReference type="EMBL" id="OTF83090.1"/>
    </source>
</evidence>
<organism evidence="1 2">
    <name type="scientific">Euroglyphus maynei</name>
    <name type="common">Mayne's house dust mite</name>
    <dbReference type="NCBI Taxonomy" id="6958"/>
    <lineage>
        <taxon>Eukaryota</taxon>
        <taxon>Metazoa</taxon>
        <taxon>Ecdysozoa</taxon>
        <taxon>Arthropoda</taxon>
        <taxon>Chelicerata</taxon>
        <taxon>Arachnida</taxon>
        <taxon>Acari</taxon>
        <taxon>Acariformes</taxon>
        <taxon>Sarcoptiformes</taxon>
        <taxon>Astigmata</taxon>
        <taxon>Psoroptidia</taxon>
        <taxon>Analgoidea</taxon>
        <taxon>Pyroglyphidae</taxon>
        <taxon>Pyroglyphinae</taxon>
        <taxon>Euroglyphus</taxon>
    </lineage>
</organism>
<dbReference type="Proteomes" id="UP000194236">
    <property type="component" value="Unassembled WGS sequence"/>
</dbReference>
<protein>
    <submittedName>
        <fullName evidence="1">Uncharacterized protein</fullName>
    </submittedName>
</protein>
<proteinExistence type="predicted"/>
<dbReference type="EMBL" id="MUJZ01005212">
    <property type="protein sequence ID" value="OTF83090.1"/>
    <property type="molecule type" value="Genomic_DNA"/>
</dbReference>
<sequence length="182" mass="21185">MTVTIEMAKYYGNEQRRQNDNAMNSKNGANINNVDKINIYMMNNNNILIEKIDDNNRFIDHQTMIVVAGQMLFRCCHHHHHTRNLNDYDEDNDCNINGGSTKLMKELSTIIPLLNHNNGDDHLEPFGTYPYWFRLLLHSFHYFSGMPGMEKMNTFLISSTKIMFPSASLQQQPLLLLLLPKH</sequence>
<reference evidence="1 2" key="1">
    <citation type="submission" date="2017-03" db="EMBL/GenBank/DDBJ databases">
        <title>Genome Survey of Euroglyphus maynei.</title>
        <authorList>
            <person name="Arlian L.G."/>
            <person name="Morgan M.S."/>
            <person name="Rider S.D."/>
        </authorList>
    </citation>
    <scope>NUCLEOTIDE SEQUENCE [LARGE SCALE GENOMIC DNA]</scope>
    <source>
        <strain evidence="1">Arlian Lab</strain>
        <tissue evidence="1">Whole body</tissue>
    </source>
</reference>
<accession>A0A1Y3BQ41</accession>